<evidence type="ECO:0000256" key="1">
    <source>
        <dbReference type="SAM" id="Coils"/>
    </source>
</evidence>
<reference evidence="3" key="1">
    <citation type="submission" date="2025-08" db="UniProtKB">
        <authorList>
            <consortium name="Ensembl"/>
        </authorList>
    </citation>
    <scope>IDENTIFICATION</scope>
</reference>
<feature type="region of interest" description="Disordered" evidence="2">
    <location>
        <begin position="61"/>
        <end position="81"/>
    </location>
</feature>
<evidence type="ECO:0000256" key="2">
    <source>
        <dbReference type="SAM" id="MobiDB-lite"/>
    </source>
</evidence>
<reference evidence="3" key="2">
    <citation type="submission" date="2025-09" db="UniProtKB">
        <authorList>
            <consortium name="Ensembl"/>
        </authorList>
    </citation>
    <scope>IDENTIFICATION</scope>
</reference>
<feature type="compositionally biased region" description="Basic and acidic residues" evidence="2">
    <location>
        <begin position="72"/>
        <end position="81"/>
    </location>
</feature>
<keyword evidence="1" id="KW-0175">Coiled coil</keyword>
<name>A0A8D0G569_SPHPU</name>
<dbReference type="GeneTree" id="ENSGT00940000158069"/>
<dbReference type="Ensembl" id="ENSSPUT00000002099.1">
    <property type="protein sequence ID" value="ENSSPUP00000001987.1"/>
    <property type="gene ID" value="ENSSPUG00000001545.1"/>
</dbReference>
<evidence type="ECO:0000313" key="3">
    <source>
        <dbReference type="Ensembl" id="ENSSPUP00000001987.1"/>
    </source>
</evidence>
<accession>A0A8D0G569</accession>
<dbReference type="AlphaFoldDB" id="A0A8D0G569"/>
<evidence type="ECO:0000313" key="4">
    <source>
        <dbReference type="Proteomes" id="UP000694392"/>
    </source>
</evidence>
<organism evidence="3 4">
    <name type="scientific">Sphenodon punctatus</name>
    <name type="common">Tuatara</name>
    <name type="synonym">Hatteria punctata</name>
    <dbReference type="NCBI Taxonomy" id="8508"/>
    <lineage>
        <taxon>Eukaryota</taxon>
        <taxon>Metazoa</taxon>
        <taxon>Chordata</taxon>
        <taxon>Craniata</taxon>
        <taxon>Vertebrata</taxon>
        <taxon>Euteleostomi</taxon>
        <taxon>Lepidosauria</taxon>
        <taxon>Sphenodontia</taxon>
        <taxon>Sphenodontidae</taxon>
        <taxon>Sphenodon</taxon>
    </lineage>
</organism>
<protein>
    <submittedName>
        <fullName evidence="3">Uncharacterized protein</fullName>
    </submittedName>
</protein>
<keyword evidence="4" id="KW-1185">Reference proteome</keyword>
<feature type="coiled-coil region" evidence="1">
    <location>
        <begin position="9"/>
        <end position="50"/>
    </location>
</feature>
<sequence length="81" mass="9010">MLLNTLAGENQTASEIDELNRKYNQAKDISRDLEKQANRVHAEAEEAGNKALQIYANLTSLPPLDSEGLENEANKIKKEAE</sequence>
<proteinExistence type="predicted"/>
<dbReference type="Proteomes" id="UP000694392">
    <property type="component" value="Unplaced"/>
</dbReference>